<feature type="non-terminal residue" evidence="2">
    <location>
        <position position="89"/>
    </location>
</feature>
<dbReference type="PROSITE" id="PS50146">
    <property type="entry name" value="DAGK"/>
    <property type="match status" value="1"/>
</dbReference>
<feature type="domain" description="DAGKc" evidence="1">
    <location>
        <begin position="1"/>
        <end position="89"/>
    </location>
</feature>
<accession>A0A0F9KQ04</accession>
<proteinExistence type="predicted"/>
<sequence length="89" mass="9138">MKTAIFIANPASGRASEGVLDEAHLTLESHGFTLRSFLTKKRGDAETLARDALSLKPDLFVIAGGDGTINEAINGLAGSGATMAVLPLG</sequence>
<dbReference type="SUPFAM" id="SSF111331">
    <property type="entry name" value="NAD kinase/diacylglycerol kinase-like"/>
    <property type="match status" value="1"/>
</dbReference>
<dbReference type="InterPro" id="IPR017438">
    <property type="entry name" value="ATP-NAD_kinase_N"/>
</dbReference>
<dbReference type="EMBL" id="LAZR01014441">
    <property type="protein sequence ID" value="KKM17480.1"/>
    <property type="molecule type" value="Genomic_DNA"/>
</dbReference>
<dbReference type="InterPro" id="IPR016064">
    <property type="entry name" value="NAD/diacylglycerol_kinase_sf"/>
</dbReference>
<dbReference type="AlphaFoldDB" id="A0A0F9KQ04"/>
<protein>
    <recommendedName>
        <fullName evidence="1">DAGKc domain-containing protein</fullName>
    </recommendedName>
</protein>
<comment type="caution">
    <text evidence="2">The sequence shown here is derived from an EMBL/GenBank/DDBJ whole genome shotgun (WGS) entry which is preliminary data.</text>
</comment>
<dbReference type="Pfam" id="PF00781">
    <property type="entry name" value="DAGK_cat"/>
    <property type="match status" value="1"/>
</dbReference>
<reference evidence="2" key="1">
    <citation type="journal article" date="2015" name="Nature">
        <title>Complex archaea that bridge the gap between prokaryotes and eukaryotes.</title>
        <authorList>
            <person name="Spang A."/>
            <person name="Saw J.H."/>
            <person name="Jorgensen S.L."/>
            <person name="Zaremba-Niedzwiedzka K."/>
            <person name="Martijn J."/>
            <person name="Lind A.E."/>
            <person name="van Eijk R."/>
            <person name="Schleper C."/>
            <person name="Guy L."/>
            <person name="Ettema T.J."/>
        </authorList>
    </citation>
    <scope>NUCLEOTIDE SEQUENCE</scope>
</reference>
<evidence type="ECO:0000313" key="2">
    <source>
        <dbReference type="EMBL" id="KKM17480.1"/>
    </source>
</evidence>
<organism evidence="2">
    <name type="scientific">marine sediment metagenome</name>
    <dbReference type="NCBI Taxonomy" id="412755"/>
    <lineage>
        <taxon>unclassified sequences</taxon>
        <taxon>metagenomes</taxon>
        <taxon>ecological metagenomes</taxon>
    </lineage>
</organism>
<gene>
    <name evidence="2" type="ORF">LCGC14_1675350</name>
</gene>
<name>A0A0F9KQ04_9ZZZZ</name>
<dbReference type="Gene3D" id="3.40.50.10330">
    <property type="entry name" value="Probable inorganic polyphosphate/atp-NAD kinase, domain 1"/>
    <property type="match status" value="1"/>
</dbReference>
<dbReference type="GO" id="GO:0016301">
    <property type="term" value="F:kinase activity"/>
    <property type="evidence" value="ECO:0007669"/>
    <property type="project" value="InterPro"/>
</dbReference>
<dbReference type="InterPro" id="IPR001206">
    <property type="entry name" value="Diacylglycerol_kinase_cat_dom"/>
</dbReference>
<evidence type="ECO:0000259" key="1">
    <source>
        <dbReference type="PROSITE" id="PS50146"/>
    </source>
</evidence>